<evidence type="ECO:0000256" key="1">
    <source>
        <dbReference type="ARBA" id="ARBA00022723"/>
    </source>
</evidence>
<accession>A0A7R9FP88</accession>
<sequence>MVGDEVLSRGKDGCYYLGTVIEVDSLLDKCLIQFDDHTQCWSLLKDLTKFRSGSPDKMCVICRQSTSLLNNELVVCSKCQQSYHQSCHQPKISKGWSADWSCDRCVSLTKSLREEEEKLVDSTVSPKLQLPYDVANLHWDQHHRTNKEQIYCYCGGPGEFYVFVCSLCNPNEKEFVYRLPIRWVDIAHLALFNLTLLYTRKYHEFDSVIFPFVNENWECLQVPAKMNALPKEKRKQNILDALAVHSSRFKSGREVKKSSTIWGLRSRVPPVAPIYSLPKRGAITMDTVKSLKLRGRFRVQRQVPDESESDQMDEDEEDEKMRCSANKKKEVIKESCEPMKKKPKNGHHEDLKAKLRTPPISLKQSRKYALSDPSGEVNEAREGLPKKKLFKCDSAPPVKRPVGRPRKDSLPGRKNLILKNKASKSCDLTVKKAKKLLNDAIKGKNHHVNRSIVVPPSRGPQPEASGDESSRGTLDSFIPPPQNFEGDNNPFCSLGTLHPLLRPTTRQLSEKDIKVTKNGEVRRRYRRRKDALAAYLASRLGHASTHVAAKYPGLSNMGSVPLAASSPPISRSVSHDPNKKMPTPKSNSSVEKLTGGKVLQNHIIVQLPAAAFLRSTQYAICHQQQRGSPALSPLLPAAGPGTAQGQTSVRHAVLSFGLQSYGKKQHFCDLAKSEAESLLFDLVCDIPSSMGLLLPGDVVDFSPAFGSWLHALPTHPLQTRTAIPS</sequence>
<dbReference type="InterPro" id="IPR019787">
    <property type="entry name" value="Znf_PHD-finger"/>
</dbReference>
<keyword evidence="2 4" id="KW-0863">Zinc-finger</keyword>
<dbReference type="OrthoDB" id="10033786at2759"/>
<keyword evidence="8" id="KW-1185">Reference proteome</keyword>
<evidence type="ECO:0000313" key="8">
    <source>
        <dbReference type="Proteomes" id="UP000677054"/>
    </source>
</evidence>
<reference evidence="7" key="1">
    <citation type="submission" date="2020-11" db="EMBL/GenBank/DDBJ databases">
        <authorList>
            <person name="Tran Van P."/>
        </authorList>
    </citation>
    <scope>NUCLEOTIDE SEQUENCE</scope>
</reference>
<feature type="region of interest" description="Disordered" evidence="5">
    <location>
        <begin position="447"/>
        <end position="490"/>
    </location>
</feature>
<proteinExistence type="predicted"/>
<evidence type="ECO:0000256" key="3">
    <source>
        <dbReference type="ARBA" id="ARBA00022833"/>
    </source>
</evidence>
<dbReference type="EMBL" id="CAJPEV010002643">
    <property type="protein sequence ID" value="CAG0897600.1"/>
    <property type="molecule type" value="Genomic_DNA"/>
</dbReference>
<feature type="compositionally biased region" description="Basic and acidic residues" evidence="5">
    <location>
        <begin position="319"/>
        <end position="353"/>
    </location>
</feature>
<feature type="domain" description="PHD-type" evidence="6">
    <location>
        <begin position="56"/>
        <end position="108"/>
    </location>
</feature>
<dbReference type="Gene3D" id="3.90.980.20">
    <property type="match status" value="1"/>
</dbReference>
<dbReference type="PROSITE" id="PS50016">
    <property type="entry name" value="ZF_PHD_2"/>
    <property type="match status" value="1"/>
</dbReference>
<dbReference type="AlphaFoldDB" id="A0A7R9FP88"/>
<dbReference type="Pfam" id="PF00628">
    <property type="entry name" value="PHD"/>
    <property type="match status" value="1"/>
</dbReference>
<dbReference type="InterPro" id="IPR001965">
    <property type="entry name" value="Znf_PHD"/>
</dbReference>
<feature type="compositionally biased region" description="Acidic residues" evidence="5">
    <location>
        <begin position="305"/>
        <end position="318"/>
    </location>
</feature>
<evidence type="ECO:0000256" key="5">
    <source>
        <dbReference type="SAM" id="MobiDB-lite"/>
    </source>
</evidence>
<gene>
    <name evidence="7" type="ORF">DSTB1V02_LOCUS9860</name>
</gene>
<keyword evidence="1" id="KW-0479">Metal-binding</keyword>
<dbReference type="PROSITE" id="PS01359">
    <property type="entry name" value="ZF_PHD_1"/>
    <property type="match status" value="1"/>
</dbReference>
<keyword evidence="3" id="KW-0862">Zinc</keyword>
<feature type="region of interest" description="Disordered" evidence="5">
    <location>
        <begin position="299"/>
        <end position="414"/>
    </location>
</feature>
<dbReference type="Proteomes" id="UP000677054">
    <property type="component" value="Unassembled WGS sequence"/>
</dbReference>
<evidence type="ECO:0000313" key="7">
    <source>
        <dbReference type="EMBL" id="CAD7250076.1"/>
    </source>
</evidence>
<dbReference type="Gene3D" id="2.30.30.140">
    <property type="match status" value="1"/>
</dbReference>
<evidence type="ECO:0000256" key="2">
    <source>
        <dbReference type="ARBA" id="ARBA00022771"/>
    </source>
</evidence>
<dbReference type="InterPro" id="IPR019786">
    <property type="entry name" value="Zinc_finger_PHD-type_CS"/>
</dbReference>
<organism evidence="7">
    <name type="scientific">Darwinula stevensoni</name>
    <dbReference type="NCBI Taxonomy" id="69355"/>
    <lineage>
        <taxon>Eukaryota</taxon>
        <taxon>Metazoa</taxon>
        <taxon>Ecdysozoa</taxon>
        <taxon>Arthropoda</taxon>
        <taxon>Crustacea</taxon>
        <taxon>Oligostraca</taxon>
        <taxon>Ostracoda</taxon>
        <taxon>Podocopa</taxon>
        <taxon>Podocopida</taxon>
        <taxon>Darwinulocopina</taxon>
        <taxon>Darwinuloidea</taxon>
        <taxon>Darwinulidae</taxon>
        <taxon>Darwinula</taxon>
    </lineage>
</organism>
<dbReference type="GO" id="GO:0008270">
    <property type="term" value="F:zinc ion binding"/>
    <property type="evidence" value="ECO:0007669"/>
    <property type="project" value="UniProtKB-KW"/>
</dbReference>
<name>A0A7R9FP88_9CRUS</name>
<dbReference type="SUPFAM" id="SSF57903">
    <property type="entry name" value="FYVE/PHD zinc finger"/>
    <property type="match status" value="1"/>
</dbReference>
<dbReference type="InterPro" id="IPR011011">
    <property type="entry name" value="Znf_FYVE_PHD"/>
</dbReference>
<dbReference type="SMART" id="SM00249">
    <property type="entry name" value="PHD"/>
    <property type="match status" value="1"/>
</dbReference>
<dbReference type="Gene3D" id="3.30.40.10">
    <property type="entry name" value="Zinc/RING finger domain, C3HC4 (zinc finger)"/>
    <property type="match status" value="1"/>
</dbReference>
<protein>
    <recommendedName>
        <fullName evidence="6">PHD-type domain-containing protein</fullName>
    </recommendedName>
</protein>
<dbReference type="SUPFAM" id="SSF63748">
    <property type="entry name" value="Tudor/PWWP/MBT"/>
    <property type="match status" value="1"/>
</dbReference>
<dbReference type="EMBL" id="LR902160">
    <property type="protein sequence ID" value="CAD7250076.1"/>
    <property type="molecule type" value="Genomic_DNA"/>
</dbReference>
<feature type="region of interest" description="Disordered" evidence="5">
    <location>
        <begin position="562"/>
        <end position="590"/>
    </location>
</feature>
<evidence type="ECO:0000259" key="6">
    <source>
        <dbReference type="PROSITE" id="PS50016"/>
    </source>
</evidence>
<dbReference type="InterPro" id="IPR013083">
    <property type="entry name" value="Znf_RING/FYVE/PHD"/>
</dbReference>
<evidence type="ECO:0000256" key="4">
    <source>
        <dbReference type="PROSITE-ProRule" id="PRU00146"/>
    </source>
</evidence>